<feature type="compositionally biased region" description="Low complexity" evidence="1">
    <location>
        <begin position="300"/>
        <end position="310"/>
    </location>
</feature>
<accession>R0K334</accession>
<keyword evidence="3" id="KW-1185">Reference proteome</keyword>
<name>R0K334_ANAPL</name>
<evidence type="ECO:0000313" key="2">
    <source>
        <dbReference type="EMBL" id="EOB04446.1"/>
    </source>
</evidence>
<feature type="region of interest" description="Disordered" evidence="1">
    <location>
        <begin position="134"/>
        <end position="160"/>
    </location>
</feature>
<evidence type="ECO:0000313" key="3">
    <source>
        <dbReference type="Proteomes" id="UP000296049"/>
    </source>
</evidence>
<reference evidence="3" key="1">
    <citation type="journal article" date="2013" name="Nat. Genet.">
        <title>The duck genome and transcriptome provide insight into an avian influenza virus reservoir species.</title>
        <authorList>
            <person name="Huang Y."/>
            <person name="Li Y."/>
            <person name="Burt D.W."/>
            <person name="Chen H."/>
            <person name="Zhang Y."/>
            <person name="Qian W."/>
            <person name="Kim H."/>
            <person name="Gan S."/>
            <person name="Zhao Y."/>
            <person name="Li J."/>
            <person name="Yi K."/>
            <person name="Feng H."/>
            <person name="Zhu P."/>
            <person name="Li B."/>
            <person name="Liu Q."/>
            <person name="Fairley S."/>
            <person name="Magor K.E."/>
            <person name="Du Z."/>
            <person name="Hu X."/>
            <person name="Goodman L."/>
            <person name="Tafer H."/>
            <person name="Vignal A."/>
            <person name="Lee T."/>
            <person name="Kim K.W."/>
            <person name="Sheng Z."/>
            <person name="An Y."/>
            <person name="Searle S."/>
            <person name="Herrero J."/>
            <person name="Groenen M.A."/>
            <person name="Crooijmans R.P."/>
            <person name="Faraut T."/>
            <person name="Cai Q."/>
            <person name="Webster R.G."/>
            <person name="Aldridge J.R."/>
            <person name="Warren W.C."/>
            <person name="Bartschat S."/>
            <person name="Kehr S."/>
            <person name="Marz M."/>
            <person name="Stadler P.F."/>
            <person name="Smith J."/>
            <person name="Kraus R.H."/>
            <person name="Zhao Y."/>
            <person name="Ren L."/>
            <person name="Fei J."/>
            <person name="Morisson M."/>
            <person name="Kaiser P."/>
            <person name="Griffin D.K."/>
            <person name="Rao M."/>
            <person name="Pitel F."/>
            <person name="Wang J."/>
            <person name="Li N."/>
        </authorList>
    </citation>
    <scope>NUCLEOTIDE SEQUENCE [LARGE SCALE GENOMIC DNA]</scope>
</reference>
<protein>
    <submittedName>
        <fullName evidence="2">Uncharacterized protein</fullName>
    </submittedName>
</protein>
<organism evidence="2 3">
    <name type="scientific">Anas platyrhynchos</name>
    <name type="common">Mallard</name>
    <name type="synonym">Anas boschas</name>
    <dbReference type="NCBI Taxonomy" id="8839"/>
    <lineage>
        <taxon>Eukaryota</taxon>
        <taxon>Metazoa</taxon>
        <taxon>Chordata</taxon>
        <taxon>Craniata</taxon>
        <taxon>Vertebrata</taxon>
        <taxon>Euteleostomi</taxon>
        <taxon>Archelosauria</taxon>
        <taxon>Archosauria</taxon>
        <taxon>Dinosauria</taxon>
        <taxon>Saurischia</taxon>
        <taxon>Theropoda</taxon>
        <taxon>Coelurosauria</taxon>
        <taxon>Aves</taxon>
        <taxon>Neognathae</taxon>
        <taxon>Galloanserae</taxon>
        <taxon>Anseriformes</taxon>
        <taxon>Anatidae</taxon>
        <taxon>Anatinae</taxon>
        <taxon>Anas</taxon>
    </lineage>
</organism>
<evidence type="ECO:0000256" key="1">
    <source>
        <dbReference type="SAM" id="MobiDB-lite"/>
    </source>
</evidence>
<gene>
    <name evidence="2" type="ORF">Anapl_09636</name>
</gene>
<dbReference type="EMBL" id="KB742784">
    <property type="protein sequence ID" value="EOB04446.1"/>
    <property type="molecule type" value="Genomic_DNA"/>
</dbReference>
<feature type="region of interest" description="Disordered" evidence="1">
    <location>
        <begin position="255"/>
        <end position="310"/>
    </location>
</feature>
<feature type="compositionally biased region" description="Basic and acidic residues" evidence="1">
    <location>
        <begin position="147"/>
        <end position="158"/>
    </location>
</feature>
<sequence>MVVQDGSGLYKAQLHSPSSPGPVGPEAVPHRYDIRAVMHCPPATSPEQNLISVVFQPSLPPGTACLPQLHSHRSRAIAESLCLVCHQKVLPMTVRFQSLSSTQAVSHTEEMVELETQLLVSVQAVFQLDQTVRSGAGSGSVKSSNHNPDRPKAEKEQDVPSLADLIRITHPKRKAPQPLFLEPDTASLKICGLRAIKTHCMAGKVVRSGGSCASVFTWTSDKKATLSDDSDIFSVFVFGLLRNQLAELDGSARVSTCRNPMPAAGRRSRGDPKTQLPQPDGNRVPMSDAGDPATRGSPDPQKAASGGFAAAPPGVLQEEVHVSDHLLFFAAFAGRETLVGLHPAGEGAQRGRLWGEPPGRRGCTQGKTVGPSTHFPKVSCGPQLQPFKHFPSYVKRLRAAMGPWLPRPAWSAGAGSCPQIPPGTCWGHWGHAQPFFASDCPLTWCLPAPFGLESSLGKGTGAEKQCVLLEGSEKGDISPVLMYVGALCDEKVEEMALSQKLDRKQAQGAAVRSFVPSQGVKPSAFVCPVHQQPGHTKRWPEGQAGPCSRQTVLCKWNRCRGTGGALPAPWGKRGWGDYFQGYDGCEKKLCRKAESSGSQKRVNACKTSRQVFLLAAELSPSRTGPQLGFDRTDFGFWQAKAVSLIVAGYKVVSSPAVPTTKLQ</sequence>
<dbReference type="AlphaFoldDB" id="R0K334"/>
<dbReference type="Proteomes" id="UP000296049">
    <property type="component" value="Unassembled WGS sequence"/>
</dbReference>
<proteinExistence type="predicted"/>
<feature type="region of interest" description="Disordered" evidence="1">
    <location>
        <begin position="1"/>
        <end position="27"/>
    </location>
</feature>